<accession>A0A562LWS9</accession>
<feature type="compositionally biased region" description="Low complexity" evidence="4">
    <location>
        <begin position="1"/>
        <end position="23"/>
    </location>
</feature>
<dbReference type="Proteomes" id="UP000316471">
    <property type="component" value="Unassembled WGS sequence"/>
</dbReference>
<evidence type="ECO:0000259" key="5">
    <source>
        <dbReference type="SMART" id="SM00822"/>
    </source>
</evidence>
<keyword evidence="3" id="KW-0520">NAD</keyword>
<evidence type="ECO:0000313" key="6">
    <source>
        <dbReference type="EMBL" id="TWI12022.1"/>
    </source>
</evidence>
<dbReference type="PANTHER" id="PTHR24321:SF8">
    <property type="entry name" value="ESTRADIOL 17-BETA-DEHYDROGENASE 8-RELATED"/>
    <property type="match status" value="1"/>
</dbReference>
<reference evidence="6 7" key="1">
    <citation type="journal article" date="2015" name="Stand. Genomic Sci.">
        <title>Genomic Encyclopedia of Bacterial and Archaeal Type Strains, Phase III: the genomes of soil and plant-associated and newly described type strains.</title>
        <authorList>
            <person name="Whitman W.B."/>
            <person name="Woyke T."/>
            <person name="Klenk H.P."/>
            <person name="Zhou Y."/>
            <person name="Lilburn T.G."/>
            <person name="Beck B.J."/>
            <person name="De Vos P."/>
            <person name="Vandamme P."/>
            <person name="Eisen J.A."/>
            <person name="Garrity G."/>
            <person name="Hugenholtz P."/>
            <person name="Kyrpides N.C."/>
        </authorList>
    </citation>
    <scope>NUCLEOTIDE SEQUENCE [LARGE SCALE GENOMIC DNA]</scope>
    <source>
        <strain evidence="6 7">CGMCC 1.10136</strain>
    </source>
</reference>
<dbReference type="FunFam" id="3.40.50.720:FF:000084">
    <property type="entry name" value="Short-chain dehydrogenase reductase"/>
    <property type="match status" value="1"/>
</dbReference>
<dbReference type="SMART" id="SM00822">
    <property type="entry name" value="PKS_KR"/>
    <property type="match status" value="1"/>
</dbReference>
<dbReference type="EMBL" id="VLKP01000004">
    <property type="protein sequence ID" value="TWI12022.1"/>
    <property type="molecule type" value="Genomic_DNA"/>
</dbReference>
<dbReference type="NCBIfam" id="NF005559">
    <property type="entry name" value="PRK07231.1"/>
    <property type="match status" value="1"/>
</dbReference>
<dbReference type="InterPro" id="IPR002347">
    <property type="entry name" value="SDR_fam"/>
</dbReference>
<evidence type="ECO:0000256" key="1">
    <source>
        <dbReference type="ARBA" id="ARBA00006484"/>
    </source>
</evidence>
<comment type="caution">
    <text evidence="6">The sequence shown here is derived from an EMBL/GenBank/DDBJ whole genome shotgun (WGS) entry which is preliminary data.</text>
</comment>
<dbReference type="PANTHER" id="PTHR24321">
    <property type="entry name" value="DEHYDROGENASES, SHORT CHAIN"/>
    <property type="match status" value="1"/>
</dbReference>
<evidence type="ECO:0000256" key="2">
    <source>
        <dbReference type="ARBA" id="ARBA00023002"/>
    </source>
</evidence>
<dbReference type="PRINTS" id="PR00080">
    <property type="entry name" value="SDRFAMILY"/>
</dbReference>
<proteinExistence type="inferred from homology"/>
<dbReference type="SUPFAM" id="SSF51735">
    <property type="entry name" value="NAD(P)-binding Rossmann-fold domains"/>
    <property type="match status" value="1"/>
</dbReference>
<name>A0A562LWS9_9GAMM</name>
<dbReference type="GO" id="GO:0016491">
    <property type="term" value="F:oxidoreductase activity"/>
    <property type="evidence" value="ECO:0007669"/>
    <property type="project" value="UniProtKB-KW"/>
</dbReference>
<feature type="domain" description="Ketoreductase" evidence="5">
    <location>
        <begin position="52"/>
        <end position="234"/>
    </location>
</feature>
<dbReference type="Pfam" id="PF13561">
    <property type="entry name" value="adh_short_C2"/>
    <property type="match status" value="1"/>
</dbReference>
<dbReference type="InterPro" id="IPR036291">
    <property type="entry name" value="NAD(P)-bd_dom_sf"/>
</dbReference>
<evidence type="ECO:0000256" key="4">
    <source>
        <dbReference type="SAM" id="MobiDB-lite"/>
    </source>
</evidence>
<keyword evidence="7" id="KW-1185">Reference proteome</keyword>
<dbReference type="InterPro" id="IPR057326">
    <property type="entry name" value="KR_dom"/>
</dbReference>
<evidence type="ECO:0000313" key="7">
    <source>
        <dbReference type="Proteomes" id="UP000316471"/>
    </source>
</evidence>
<organism evidence="6 7">
    <name type="scientific">Aerolutibacter ruishenii</name>
    <dbReference type="NCBI Taxonomy" id="686800"/>
    <lineage>
        <taxon>Bacteria</taxon>
        <taxon>Pseudomonadati</taxon>
        <taxon>Pseudomonadota</taxon>
        <taxon>Gammaproteobacteria</taxon>
        <taxon>Lysobacterales</taxon>
        <taxon>Lysobacteraceae</taxon>
        <taxon>Aerolutibacter</taxon>
    </lineage>
</organism>
<sequence length="305" mass="31655">MATSKSKQQKTTTAASKASRSPTAPKPPGSPKAVAPRGQGADFTCTGRFDGKVVIVTGAASGLGKATAERLAREGASLVLVDLKADALAATKTAIRKMAKGAEVLIVEADVSREADVQHYVDATLGKFGRIDGFFNNAGIEGHQNLTEDFGAQEFNRVIGINLNGVFFGMAAVLKVMRRQGFGAIVNSASVGGIRGVGNQSGYSASKHGVVGLTRNSAVEYGQYGITINAIAPGAIMTAMVEGSLRQMAGDDWEAAGKEFVSANPMKRFGRPEEVASVAAFLLSGEASFVNGLVVTIDGGQSYKY</sequence>
<feature type="region of interest" description="Disordered" evidence="4">
    <location>
        <begin position="1"/>
        <end position="41"/>
    </location>
</feature>
<evidence type="ECO:0000256" key="3">
    <source>
        <dbReference type="ARBA" id="ARBA00023027"/>
    </source>
</evidence>
<gene>
    <name evidence="6" type="ORF">IP93_01303</name>
</gene>
<protein>
    <submittedName>
        <fullName evidence="6">NAD(P)-dependent dehydrogenase (Short-subunit alcohol dehydrogenase family)</fullName>
    </submittedName>
</protein>
<dbReference type="Gene3D" id="3.40.50.720">
    <property type="entry name" value="NAD(P)-binding Rossmann-like Domain"/>
    <property type="match status" value="1"/>
</dbReference>
<dbReference type="PRINTS" id="PR00081">
    <property type="entry name" value="GDHRDH"/>
</dbReference>
<dbReference type="AlphaFoldDB" id="A0A562LWS9"/>
<comment type="similarity">
    <text evidence="1">Belongs to the short-chain dehydrogenases/reductases (SDR) family.</text>
</comment>
<keyword evidence="2" id="KW-0560">Oxidoreductase</keyword>
<dbReference type="OrthoDB" id="9787298at2"/>